<dbReference type="EMBL" id="KN824291">
    <property type="protein sequence ID" value="KIM28674.1"/>
    <property type="molecule type" value="Genomic_DNA"/>
</dbReference>
<reference evidence="2 3" key="1">
    <citation type="submission" date="2014-04" db="EMBL/GenBank/DDBJ databases">
        <authorList>
            <consortium name="DOE Joint Genome Institute"/>
            <person name="Kuo A."/>
            <person name="Zuccaro A."/>
            <person name="Kohler A."/>
            <person name="Nagy L.G."/>
            <person name="Floudas D."/>
            <person name="Copeland A."/>
            <person name="Barry K.W."/>
            <person name="Cichocki N."/>
            <person name="Veneault-Fourrey C."/>
            <person name="LaButti K."/>
            <person name="Lindquist E.A."/>
            <person name="Lipzen A."/>
            <person name="Lundell T."/>
            <person name="Morin E."/>
            <person name="Murat C."/>
            <person name="Sun H."/>
            <person name="Tunlid A."/>
            <person name="Henrissat B."/>
            <person name="Grigoriev I.V."/>
            <person name="Hibbett D.S."/>
            <person name="Martin F."/>
            <person name="Nordberg H.P."/>
            <person name="Cantor M.N."/>
            <person name="Hua S.X."/>
        </authorList>
    </citation>
    <scope>NUCLEOTIDE SEQUENCE [LARGE SCALE GENOMIC DNA]</scope>
    <source>
        <strain evidence="2 3">MAFF 305830</strain>
    </source>
</reference>
<feature type="transmembrane region" description="Helical" evidence="1">
    <location>
        <begin position="454"/>
        <end position="475"/>
    </location>
</feature>
<evidence type="ECO:0000313" key="3">
    <source>
        <dbReference type="Proteomes" id="UP000054097"/>
    </source>
</evidence>
<dbReference type="Proteomes" id="UP000054097">
    <property type="component" value="Unassembled WGS sequence"/>
</dbReference>
<dbReference type="HOGENOM" id="CLU_015091_3_2_1"/>
<organism evidence="2 3">
    <name type="scientific">Serendipita vermifera MAFF 305830</name>
    <dbReference type="NCBI Taxonomy" id="933852"/>
    <lineage>
        <taxon>Eukaryota</taxon>
        <taxon>Fungi</taxon>
        <taxon>Dikarya</taxon>
        <taxon>Basidiomycota</taxon>
        <taxon>Agaricomycotina</taxon>
        <taxon>Agaricomycetes</taxon>
        <taxon>Sebacinales</taxon>
        <taxon>Serendipitaceae</taxon>
        <taxon>Serendipita</taxon>
    </lineage>
</organism>
<name>A0A0C3B9B4_SERVB</name>
<reference evidence="3" key="2">
    <citation type="submission" date="2015-01" db="EMBL/GenBank/DDBJ databases">
        <title>Evolutionary Origins and Diversification of the Mycorrhizal Mutualists.</title>
        <authorList>
            <consortium name="DOE Joint Genome Institute"/>
            <consortium name="Mycorrhizal Genomics Consortium"/>
            <person name="Kohler A."/>
            <person name="Kuo A."/>
            <person name="Nagy L.G."/>
            <person name="Floudas D."/>
            <person name="Copeland A."/>
            <person name="Barry K.W."/>
            <person name="Cichocki N."/>
            <person name="Veneault-Fourrey C."/>
            <person name="LaButti K."/>
            <person name="Lindquist E.A."/>
            <person name="Lipzen A."/>
            <person name="Lundell T."/>
            <person name="Morin E."/>
            <person name="Murat C."/>
            <person name="Riley R."/>
            <person name="Ohm R."/>
            <person name="Sun H."/>
            <person name="Tunlid A."/>
            <person name="Henrissat B."/>
            <person name="Grigoriev I.V."/>
            <person name="Hibbett D.S."/>
            <person name="Martin F."/>
        </authorList>
    </citation>
    <scope>NUCLEOTIDE SEQUENCE [LARGE SCALE GENOMIC DNA]</scope>
    <source>
        <strain evidence="3">MAFF 305830</strain>
    </source>
</reference>
<keyword evidence="3" id="KW-1185">Reference proteome</keyword>
<keyword evidence="1" id="KW-0472">Membrane</keyword>
<evidence type="ECO:0000256" key="1">
    <source>
        <dbReference type="SAM" id="Phobius"/>
    </source>
</evidence>
<sequence length="516" mass="59341">MYIHPEGKPYYHRDAREPEPTLLVGTNLYGEGKAVCRPLAIVTDSDPRNPVTRKTLEHAHFIAQVTIAENNVELPDRVELFLELYPAEEPELHPYAGYYLVDHTNQVVFWGAPLTTSALGAHKVNPRTFCDRHLELQLRQQYWSHIEMYPLKSSINLEAANEELMEQLSFMYMDVSTSQTSTSPWTEQQCQTFISMLHQCPRGRKTWMISRLMALLMHWQFQNFYGHPAARLSRTHSYENEIPPITNDLEEPPMHKETSDTFSSLRLHMETLYTATLAILLRICCVLLFDAPAAHNEALENIWVDKIVYKTRFQHLIDRTVKDWGDVSLLSTVLWTANMAFLAIPYPINPQIQGPLTDPEKALRLAMVSASLCSTIFSVGSIIISLLHIRKHRVDCTAEEYCDLLETTQHHLYGHRTLAIIWSLPYAFFMWSVISFSAAIMLFCVNAGGMIAEIALLALSGCMISWIIISVWYSWKRETKWTSSVDVRPSFRMKFTGWFWGLRLTKKSSLKSPSLH</sequence>
<gene>
    <name evidence="2" type="ORF">M408DRAFT_329147</name>
</gene>
<accession>A0A0C3B9B4</accession>
<feature type="transmembrane region" description="Helical" evidence="1">
    <location>
        <begin position="366"/>
        <end position="387"/>
    </location>
</feature>
<proteinExistence type="predicted"/>
<dbReference type="STRING" id="933852.A0A0C3B9B4"/>
<evidence type="ECO:0000313" key="2">
    <source>
        <dbReference type="EMBL" id="KIM28674.1"/>
    </source>
</evidence>
<protein>
    <submittedName>
        <fullName evidence="2">Uncharacterized protein</fullName>
    </submittedName>
</protein>
<keyword evidence="1" id="KW-1133">Transmembrane helix</keyword>
<dbReference type="AlphaFoldDB" id="A0A0C3B9B4"/>
<keyword evidence="1" id="KW-0812">Transmembrane</keyword>
<dbReference type="OrthoDB" id="2657661at2759"/>
<feature type="transmembrane region" description="Helical" evidence="1">
    <location>
        <begin position="426"/>
        <end position="448"/>
    </location>
</feature>